<dbReference type="Proteomes" id="UP001249851">
    <property type="component" value="Unassembled WGS sequence"/>
</dbReference>
<comment type="caution">
    <text evidence="2">The sequence shown here is derived from an EMBL/GenBank/DDBJ whole genome shotgun (WGS) entry which is preliminary data.</text>
</comment>
<dbReference type="EMBL" id="JARQWQ010000005">
    <property type="protein sequence ID" value="KAK2571594.1"/>
    <property type="molecule type" value="Genomic_DNA"/>
</dbReference>
<protein>
    <submittedName>
        <fullName evidence="2">Uncharacterized protein</fullName>
    </submittedName>
</protein>
<reference evidence="2" key="2">
    <citation type="journal article" date="2023" name="Science">
        <title>Genomic signatures of disease resistance in endangered staghorn corals.</title>
        <authorList>
            <person name="Vollmer S.V."/>
            <person name="Selwyn J.D."/>
            <person name="Despard B.A."/>
            <person name="Roesel C.L."/>
        </authorList>
    </citation>
    <scope>NUCLEOTIDE SEQUENCE</scope>
    <source>
        <strain evidence="2">K2</strain>
    </source>
</reference>
<gene>
    <name evidence="2" type="ORF">P5673_002955</name>
</gene>
<dbReference type="InterPro" id="IPR036236">
    <property type="entry name" value="Znf_C2H2_sf"/>
</dbReference>
<dbReference type="AlphaFoldDB" id="A0AAD9VEM5"/>
<evidence type="ECO:0000313" key="3">
    <source>
        <dbReference type="Proteomes" id="UP001249851"/>
    </source>
</evidence>
<keyword evidence="3" id="KW-1185">Reference proteome</keyword>
<accession>A0AAD9VEM5</accession>
<sequence length="318" mass="35951">MLQDHVNFGEHGLNVQPQEGIYDRLRRQWAYKFSTLSLTDYSRKEKKQPAGQERASPKEVWKSEGEGWALQKPRGGSTRFSETVKSFLKDRFNAGAQTGRKADPAQVSADIRKEFEDRLKWKHCKLCRVQMAMSVSTLTHVRGKRHQLLLMLKQDDGVEENFIAKGSLPALNKTVPQKPIKPCSFDCVEDPASNFDDLIKCAKWMDRRFPPRYAAASTKSRKTCNVIYSKYAVNLPGAFRPRMTPSGLWEYKQCYLNEGTTRPMHSGLVFSAGGETESAQINSADLALDDSPFDFGATCRMYKGSLKRNGVSFDVACK</sequence>
<feature type="region of interest" description="Disordered" evidence="1">
    <location>
        <begin position="42"/>
        <end position="77"/>
    </location>
</feature>
<organism evidence="2 3">
    <name type="scientific">Acropora cervicornis</name>
    <name type="common">Staghorn coral</name>
    <dbReference type="NCBI Taxonomy" id="6130"/>
    <lineage>
        <taxon>Eukaryota</taxon>
        <taxon>Metazoa</taxon>
        <taxon>Cnidaria</taxon>
        <taxon>Anthozoa</taxon>
        <taxon>Hexacorallia</taxon>
        <taxon>Scleractinia</taxon>
        <taxon>Astrocoeniina</taxon>
        <taxon>Acroporidae</taxon>
        <taxon>Acropora</taxon>
    </lineage>
</organism>
<evidence type="ECO:0000313" key="2">
    <source>
        <dbReference type="EMBL" id="KAK2571594.1"/>
    </source>
</evidence>
<proteinExistence type="predicted"/>
<reference evidence="2" key="1">
    <citation type="journal article" date="2023" name="G3 (Bethesda)">
        <title>Whole genome assembly and annotation of the endangered Caribbean coral Acropora cervicornis.</title>
        <authorList>
            <person name="Selwyn J.D."/>
            <person name="Vollmer S.V."/>
        </authorList>
    </citation>
    <scope>NUCLEOTIDE SEQUENCE</scope>
    <source>
        <strain evidence="2">K2</strain>
    </source>
</reference>
<feature type="compositionally biased region" description="Basic and acidic residues" evidence="1">
    <location>
        <begin position="55"/>
        <end position="65"/>
    </location>
</feature>
<name>A0AAD9VEM5_ACRCE</name>
<evidence type="ECO:0000256" key="1">
    <source>
        <dbReference type="SAM" id="MobiDB-lite"/>
    </source>
</evidence>
<dbReference type="SUPFAM" id="SSF57667">
    <property type="entry name" value="beta-beta-alpha zinc fingers"/>
    <property type="match status" value="1"/>
</dbReference>